<dbReference type="Proteomes" id="UP000642748">
    <property type="component" value="Unassembled WGS sequence"/>
</dbReference>
<evidence type="ECO:0000313" key="3">
    <source>
        <dbReference type="EMBL" id="GIH16856.1"/>
    </source>
</evidence>
<accession>A0A8J3VSQ2</accession>
<proteinExistence type="predicted"/>
<dbReference type="RefSeq" id="WP_203920428.1">
    <property type="nucleotide sequence ID" value="NZ_BONZ01000048.1"/>
</dbReference>
<dbReference type="EMBL" id="BONZ01000048">
    <property type="protein sequence ID" value="GIH16856.1"/>
    <property type="molecule type" value="Genomic_DNA"/>
</dbReference>
<comment type="caution">
    <text evidence="3">The sequence shown here is derived from an EMBL/GenBank/DDBJ whole genome shotgun (WGS) entry which is preliminary data.</text>
</comment>
<dbReference type="PANTHER" id="PTHR33744">
    <property type="entry name" value="CARBOHYDRATE DIACID REGULATOR"/>
    <property type="match status" value="1"/>
</dbReference>
<dbReference type="InterPro" id="IPR025751">
    <property type="entry name" value="RsbRD_N_dom"/>
</dbReference>
<dbReference type="PANTHER" id="PTHR33744:SF1">
    <property type="entry name" value="DNA-BINDING TRANSCRIPTIONAL ACTIVATOR ADER"/>
    <property type="match status" value="1"/>
</dbReference>
<reference evidence="3" key="1">
    <citation type="submission" date="2021-01" db="EMBL/GenBank/DDBJ databases">
        <title>Whole genome shotgun sequence of Rugosimonospora africana NBRC 104875.</title>
        <authorList>
            <person name="Komaki H."/>
            <person name="Tamura T."/>
        </authorList>
    </citation>
    <scope>NUCLEOTIDE SEQUENCE</scope>
    <source>
        <strain evidence="3">NBRC 104875</strain>
    </source>
</reference>
<dbReference type="Pfam" id="PF14361">
    <property type="entry name" value="RsbRD_N"/>
    <property type="match status" value="1"/>
</dbReference>
<evidence type="ECO:0000259" key="1">
    <source>
        <dbReference type="Pfam" id="PF13556"/>
    </source>
</evidence>
<sequence>MPARQTVATSMRLLVRNFELDLDTIVTQDVESIRERVDLLGRLSLADLVPGTRTLFEHAAAAVRELREPTGAELRSAAAVAALRAEQGIPSDTILLGMQLHVSDALVRAVRYCRASDLPEGVLTAFTGALHQWSATVSTRFMSAHRATLERLAGPRRGQRDVVDQLLHGRLKLAELSAAALSWLLEPGSRVYAVRAHAPTQSGRRRLRDALVRHGGPGVLEEIEGDVCGVLTRPPTGLADHPIAVAGPAPLWDVPACFGQATEVLAAARAFGRTGTVTRADLALELAMLRCGDLGEALAGRIDPFLDALPNTEELESTVQRWLLSGLDVVATAESLHVHPNTVRYRLRRFAEVTGMALDHPRTRTEVMWALNHRNLRGRQPRPVMGAA</sequence>
<protein>
    <recommendedName>
        <fullName evidence="5">PucR C-terminal helix-turn-helix domain-containing protein</fullName>
    </recommendedName>
</protein>
<dbReference type="InterPro" id="IPR051448">
    <property type="entry name" value="CdaR-like_regulators"/>
</dbReference>
<keyword evidence="4" id="KW-1185">Reference proteome</keyword>
<organism evidence="3 4">
    <name type="scientific">Rugosimonospora africana</name>
    <dbReference type="NCBI Taxonomy" id="556532"/>
    <lineage>
        <taxon>Bacteria</taxon>
        <taxon>Bacillati</taxon>
        <taxon>Actinomycetota</taxon>
        <taxon>Actinomycetes</taxon>
        <taxon>Micromonosporales</taxon>
        <taxon>Micromonosporaceae</taxon>
        <taxon>Rugosimonospora</taxon>
    </lineage>
</organism>
<dbReference type="Pfam" id="PF13556">
    <property type="entry name" value="HTH_30"/>
    <property type="match status" value="1"/>
</dbReference>
<dbReference type="Gene3D" id="1.10.10.2840">
    <property type="entry name" value="PucR C-terminal helix-turn-helix domain"/>
    <property type="match status" value="1"/>
</dbReference>
<dbReference type="InterPro" id="IPR025736">
    <property type="entry name" value="PucR_C-HTH_dom"/>
</dbReference>
<name>A0A8J3VSQ2_9ACTN</name>
<evidence type="ECO:0000259" key="2">
    <source>
        <dbReference type="Pfam" id="PF14361"/>
    </source>
</evidence>
<dbReference type="InterPro" id="IPR042070">
    <property type="entry name" value="PucR_C-HTH_sf"/>
</dbReference>
<feature type="domain" description="PucR C-terminal helix-turn-helix" evidence="1">
    <location>
        <begin position="317"/>
        <end position="371"/>
    </location>
</feature>
<feature type="domain" description="RsbT co-antagonist protein RsbRD N-terminal" evidence="2">
    <location>
        <begin position="24"/>
        <end position="160"/>
    </location>
</feature>
<dbReference type="AlphaFoldDB" id="A0A8J3VSQ2"/>
<evidence type="ECO:0000313" key="4">
    <source>
        <dbReference type="Proteomes" id="UP000642748"/>
    </source>
</evidence>
<gene>
    <name evidence="3" type="ORF">Raf01_50280</name>
</gene>
<evidence type="ECO:0008006" key="5">
    <source>
        <dbReference type="Google" id="ProtNLM"/>
    </source>
</evidence>